<name>A0A5E4MUX9_9HEMI</name>
<dbReference type="AlphaFoldDB" id="A0A5E4MUX9"/>
<reference evidence="2 3" key="1">
    <citation type="submission" date="2019-08" db="EMBL/GenBank/DDBJ databases">
        <authorList>
            <person name="Alioto T."/>
            <person name="Alioto T."/>
            <person name="Gomez Garrido J."/>
        </authorList>
    </citation>
    <scope>NUCLEOTIDE SEQUENCE [LARGE SCALE GENOMIC DNA]</scope>
</reference>
<dbReference type="InterPro" id="IPR027831">
    <property type="entry name" value="DUF4485"/>
</dbReference>
<keyword evidence="3" id="KW-1185">Reference proteome</keyword>
<evidence type="ECO:0000313" key="2">
    <source>
        <dbReference type="EMBL" id="VVC34224.1"/>
    </source>
</evidence>
<dbReference type="Pfam" id="PF14846">
    <property type="entry name" value="DUF4485"/>
    <property type="match status" value="1"/>
</dbReference>
<protein>
    <recommendedName>
        <fullName evidence="1">DUF4485 domain-containing protein</fullName>
    </recommendedName>
</protein>
<feature type="domain" description="DUF4485" evidence="1">
    <location>
        <begin position="32"/>
        <end position="87"/>
    </location>
</feature>
<accession>A0A5E4MUX9</accession>
<dbReference type="EMBL" id="CABPRJ010000987">
    <property type="protein sequence ID" value="VVC34224.1"/>
    <property type="molecule type" value="Genomic_DNA"/>
</dbReference>
<gene>
    <name evidence="2" type="ORF">CINCED_3A006631</name>
</gene>
<dbReference type="Proteomes" id="UP000325440">
    <property type="component" value="Unassembled WGS sequence"/>
</dbReference>
<dbReference type="OrthoDB" id="6572380at2759"/>
<proteinExistence type="predicted"/>
<organism evidence="2 3">
    <name type="scientific">Cinara cedri</name>
    <dbReference type="NCBI Taxonomy" id="506608"/>
    <lineage>
        <taxon>Eukaryota</taxon>
        <taxon>Metazoa</taxon>
        <taxon>Ecdysozoa</taxon>
        <taxon>Arthropoda</taxon>
        <taxon>Hexapoda</taxon>
        <taxon>Insecta</taxon>
        <taxon>Pterygota</taxon>
        <taxon>Neoptera</taxon>
        <taxon>Paraneoptera</taxon>
        <taxon>Hemiptera</taxon>
        <taxon>Sternorrhyncha</taxon>
        <taxon>Aphidomorpha</taxon>
        <taxon>Aphidoidea</taxon>
        <taxon>Aphididae</taxon>
        <taxon>Lachninae</taxon>
        <taxon>Cinara</taxon>
    </lineage>
</organism>
<evidence type="ECO:0000313" key="3">
    <source>
        <dbReference type="Proteomes" id="UP000325440"/>
    </source>
</evidence>
<sequence length="147" mass="16839">MERLRRDAMIFIIKFRTSSEKSLGQYIIIIYRVRCTEWIHKLIMLPDDSLENIKIRNDYAQYLRIMVRAGCLHGIFSESPPKTIMPFPEAMGKLIASKIPALPPMGPINVYMKHWSPDGRAYVAIKPIPGKGVLTYLSVTPQPECPH</sequence>
<evidence type="ECO:0000259" key="1">
    <source>
        <dbReference type="Pfam" id="PF14846"/>
    </source>
</evidence>